<feature type="transmembrane region" description="Helical" evidence="7">
    <location>
        <begin position="104"/>
        <end position="127"/>
    </location>
</feature>
<keyword evidence="2 7" id="KW-0813">Transport</keyword>
<feature type="transmembrane region" description="Helical" evidence="7">
    <location>
        <begin position="244"/>
        <end position="264"/>
    </location>
</feature>
<feature type="transmembrane region" description="Helical" evidence="7">
    <location>
        <begin position="185"/>
        <end position="204"/>
    </location>
</feature>
<reference evidence="9" key="2">
    <citation type="submission" date="2021-05" db="EMBL/GenBank/DDBJ databases">
        <title>Protein family content uncovers lineage relationships and bacterial pathway maintenance mechanisms in DPANN archaea.</title>
        <authorList>
            <person name="Castelle C.J."/>
            <person name="Meheust R."/>
            <person name="Jaffe A.L."/>
            <person name="Seitz K."/>
            <person name="Gong X."/>
            <person name="Baker B.J."/>
            <person name="Banfield J.F."/>
        </authorList>
    </citation>
    <scope>NUCLEOTIDE SEQUENCE</scope>
    <source>
        <strain evidence="9">RIFCSPLOWO2_01_FULL_58_19</strain>
    </source>
</reference>
<dbReference type="InterPro" id="IPR000515">
    <property type="entry name" value="MetI-like"/>
</dbReference>
<evidence type="ECO:0000256" key="4">
    <source>
        <dbReference type="ARBA" id="ARBA00022692"/>
    </source>
</evidence>
<dbReference type="PANTHER" id="PTHR43163">
    <property type="entry name" value="DIPEPTIDE TRANSPORT SYSTEM PERMEASE PROTEIN DPPB-RELATED"/>
    <property type="match status" value="1"/>
</dbReference>
<reference evidence="9" key="1">
    <citation type="submission" date="2021-03" db="EMBL/GenBank/DDBJ databases">
        <authorList>
            <person name="Jaffe A."/>
        </authorList>
    </citation>
    <scope>NUCLEOTIDE SEQUENCE</scope>
    <source>
        <strain evidence="9">RIFCSPLOWO2_01_FULL_58_19</strain>
    </source>
</reference>
<evidence type="ECO:0000313" key="10">
    <source>
        <dbReference type="Proteomes" id="UP000678237"/>
    </source>
</evidence>
<sequence length="324" mass="35428">MALTRYAVKRLLGILPLLFLLSLLSFSIIHLAPGSPASTLLGEKAFDPAAVQALEERLGLDQPLPLQYLSWLSRVLSGDLGQSIGLKPGYPVIQLLGERVFPTLALSVSSLLLALLIAVPLGVTSALKPHSFFDRFFSFLAFAEFSLPNFWLAMMLILVFSVSLNWLPSSGMADPRLASFSWPDFFAHLLLPMVVLALGEAAALTRYVRGSMLEVLQQEFIRTAKAKGLPSHVVFYKHALRNALLPLLTLLGYSIPGLLSGAVLTETVFGWPGMGRLAVNAVFSRDYPVLMAEVLLFGFLTLIGNLVADILYACADPRIRYEQP</sequence>
<dbReference type="PROSITE" id="PS50928">
    <property type="entry name" value="ABC_TM1"/>
    <property type="match status" value="1"/>
</dbReference>
<dbReference type="InterPro" id="IPR035906">
    <property type="entry name" value="MetI-like_sf"/>
</dbReference>
<organism evidence="9 10">
    <name type="scientific">Candidatus Iainarchaeum sp</name>
    <dbReference type="NCBI Taxonomy" id="3101447"/>
    <lineage>
        <taxon>Archaea</taxon>
        <taxon>Candidatus Iainarchaeota</taxon>
        <taxon>Candidatus Iainarchaeia</taxon>
        <taxon>Candidatus Iainarchaeales</taxon>
        <taxon>Candidatus Iainarchaeaceae</taxon>
        <taxon>Candidatus Iainarchaeum</taxon>
    </lineage>
</organism>
<evidence type="ECO:0000256" key="7">
    <source>
        <dbReference type="RuleBase" id="RU363032"/>
    </source>
</evidence>
<comment type="similarity">
    <text evidence="7">Belongs to the binding-protein-dependent transport system permease family.</text>
</comment>
<dbReference type="CDD" id="cd06261">
    <property type="entry name" value="TM_PBP2"/>
    <property type="match status" value="1"/>
</dbReference>
<dbReference type="Pfam" id="PF00528">
    <property type="entry name" value="BPD_transp_1"/>
    <property type="match status" value="1"/>
</dbReference>
<gene>
    <name evidence="9" type="ORF">J4203_02190</name>
</gene>
<evidence type="ECO:0000256" key="5">
    <source>
        <dbReference type="ARBA" id="ARBA00022989"/>
    </source>
</evidence>
<evidence type="ECO:0000313" key="9">
    <source>
        <dbReference type="EMBL" id="MBS3062658.1"/>
    </source>
</evidence>
<evidence type="ECO:0000256" key="6">
    <source>
        <dbReference type="ARBA" id="ARBA00023136"/>
    </source>
</evidence>
<keyword evidence="4 7" id="KW-0812">Transmembrane</keyword>
<dbReference type="AlphaFoldDB" id="A0A8T4L5T3"/>
<protein>
    <submittedName>
        <fullName evidence="9">ABC transporter permease</fullName>
    </submittedName>
</protein>
<keyword evidence="3" id="KW-1003">Cell membrane</keyword>
<proteinExistence type="inferred from homology"/>
<dbReference type="Pfam" id="PF19300">
    <property type="entry name" value="BPD_transp_1_N"/>
    <property type="match status" value="1"/>
</dbReference>
<dbReference type="Gene3D" id="1.10.3720.10">
    <property type="entry name" value="MetI-like"/>
    <property type="match status" value="1"/>
</dbReference>
<name>A0A8T4L5T3_9ARCH</name>
<dbReference type="InterPro" id="IPR045621">
    <property type="entry name" value="BPD_transp_1_N"/>
</dbReference>
<dbReference type="SUPFAM" id="SSF161098">
    <property type="entry name" value="MetI-like"/>
    <property type="match status" value="1"/>
</dbReference>
<dbReference type="PANTHER" id="PTHR43163:SF6">
    <property type="entry name" value="DIPEPTIDE TRANSPORT SYSTEM PERMEASE PROTEIN DPPB-RELATED"/>
    <property type="match status" value="1"/>
</dbReference>
<evidence type="ECO:0000256" key="3">
    <source>
        <dbReference type="ARBA" id="ARBA00022475"/>
    </source>
</evidence>
<evidence type="ECO:0000259" key="8">
    <source>
        <dbReference type="PROSITE" id="PS50928"/>
    </source>
</evidence>
<dbReference type="GO" id="GO:0005886">
    <property type="term" value="C:plasma membrane"/>
    <property type="evidence" value="ECO:0007669"/>
    <property type="project" value="UniProtKB-SubCell"/>
</dbReference>
<evidence type="ECO:0000256" key="2">
    <source>
        <dbReference type="ARBA" id="ARBA00022448"/>
    </source>
</evidence>
<keyword evidence="6 7" id="KW-0472">Membrane</keyword>
<comment type="subcellular location">
    <subcellularLocation>
        <location evidence="1 7">Cell membrane</location>
        <topology evidence="1 7">Multi-pass membrane protein</topology>
    </subcellularLocation>
</comment>
<dbReference type="Proteomes" id="UP000678237">
    <property type="component" value="Unassembled WGS sequence"/>
</dbReference>
<accession>A0A8T4L5T3</accession>
<comment type="caution">
    <text evidence="9">The sequence shown here is derived from an EMBL/GenBank/DDBJ whole genome shotgun (WGS) entry which is preliminary data.</text>
</comment>
<keyword evidence="5 7" id="KW-1133">Transmembrane helix</keyword>
<dbReference type="GO" id="GO:0055085">
    <property type="term" value="P:transmembrane transport"/>
    <property type="evidence" value="ECO:0007669"/>
    <property type="project" value="InterPro"/>
</dbReference>
<feature type="domain" description="ABC transmembrane type-1" evidence="8">
    <location>
        <begin position="100"/>
        <end position="308"/>
    </location>
</feature>
<dbReference type="EMBL" id="JAGVWE010000002">
    <property type="protein sequence ID" value="MBS3062658.1"/>
    <property type="molecule type" value="Genomic_DNA"/>
</dbReference>
<feature type="transmembrane region" description="Helical" evidence="7">
    <location>
        <begin position="139"/>
        <end position="165"/>
    </location>
</feature>
<feature type="transmembrane region" description="Helical" evidence="7">
    <location>
        <begin position="294"/>
        <end position="315"/>
    </location>
</feature>
<evidence type="ECO:0000256" key="1">
    <source>
        <dbReference type="ARBA" id="ARBA00004651"/>
    </source>
</evidence>